<gene>
    <name evidence="1" type="ORF">GGQ66_004293</name>
</gene>
<protein>
    <recommendedName>
        <fullName evidence="3">Strictosidine synthase</fullName>
    </recommendedName>
</protein>
<dbReference type="InterPro" id="IPR011042">
    <property type="entry name" value="6-blade_b-propeller_TolB-like"/>
</dbReference>
<evidence type="ECO:0000313" key="1">
    <source>
        <dbReference type="EMBL" id="MBB4105705.1"/>
    </source>
</evidence>
<evidence type="ECO:0000313" key="2">
    <source>
        <dbReference type="Proteomes" id="UP000584824"/>
    </source>
</evidence>
<keyword evidence="2" id="KW-1185">Reference proteome</keyword>
<organism evidence="1 2">
    <name type="scientific">Allorhizobium borbori</name>
    <dbReference type="NCBI Taxonomy" id="485907"/>
    <lineage>
        <taxon>Bacteria</taxon>
        <taxon>Pseudomonadati</taxon>
        <taxon>Pseudomonadota</taxon>
        <taxon>Alphaproteobacteria</taxon>
        <taxon>Hyphomicrobiales</taxon>
        <taxon>Rhizobiaceae</taxon>
        <taxon>Rhizobium/Agrobacterium group</taxon>
        <taxon>Allorhizobium</taxon>
    </lineage>
</organism>
<reference evidence="1 2" key="1">
    <citation type="submission" date="2020-08" db="EMBL/GenBank/DDBJ databases">
        <title>Genomic Encyclopedia of Type Strains, Phase IV (KMG-IV): sequencing the most valuable type-strain genomes for metagenomic binning, comparative biology and taxonomic classification.</title>
        <authorList>
            <person name="Goeker M."/>
        </authorList>
    </citation>
    <scope>NUCLEOTIDE SEQUENCE [LARGE SCALE GENOMIC DNA]</scope>
    <source>
        <strain evidence="1 2">DSM 26385</strain>
    </source>
</reference>
<evidence type="ECO:0008006" key="3">
    <source>
        <dbReference type="Google" id="ProtNLM"/>
    </source>
</evidence>
<proteinExistence type="predicted"/>
<dbReference type="SUPFAM" id="SSF63829">
    <property type="entry name" value="Calcium-dependent phosphotriesterase"/>
    <property type="match status" value="1"/>
</dbReference>
<dbReference type="RefSeq" id="WP_183795422.1">
    <property type="nucleotide sequence ID" value="NZ_JACIDU010000027.1"/>
</dbReference>
<dbReference type="Gene3D" id="2.120.10.30">
    <property type="entry name" value="TolB, C-terminal domain"/>
    <property type="match status" value="1"/>
</dbReference>
<sequence>MTIFDPILDFFRGKAVTVPPLDGAFRPNRRLDEATVAGAIASPIDLAVYDGALVVASGNAVHRLESDGSFAVHAIFPAPVSALAVSTDGRLAVALETGALSVDGQAIALPDDIRSITALAFSPDGTLFLANGSQKNAPSAWKRDLMEKQASGSLWRVGSEGARKVAGGLAWPQGIAFAGGRLIASESWTRRLVAIDPDTGAISTALANIPGYAGRITPLSVGGFALSVFAPVNRLIEFVLQEDTYRTDMLREVDPACWIAPMLSSGRSFLEPLQCGGIKTMGIHKPWAPSLSYGLLARLDASLHPVDSYHSRADGNRHGIFGAAEKDGHLYTISAGGDVLLDLGEGQTA</sequence>
<comment type="caution">
    <text evidence="1">The sequence shown here is derived from an EMBL/GenBank/DDBJ whole genome shotgun (WGS) entry which is preliminary data.</text>
</comment>
<dbReference type="EMBL" id="JACIDU010000027">
    <property type="protein sequence ID" value="MBB4105705.1"/>
    <property type="molecule type" value="Genomic_DNA"/>
</dbReference>
<dbReference type="Proteomes" id="UP000584824">
    <property type="component" value="Unassembled WGS sequence"/>
</dbReference>
<accession>A0A7W6K5R3</accession>
<name>A0A7W6K5R3_9HYPH</name>
<dbReference type="AlphaFoldDB" id="A0A7W6K5R3"/>